<dbReference type="SUPFAM" id="SSF50939">
    <property type="entry name" value="Sialidases"/>
    <property type="match status" value="1"/>
</dbReference>
<evidence type="ECO:0000313" key="3">
    <source>
        <dbReference type="Proteomes" id="UP000177230"/>
    </source>
</evidence>
<proteinExistence type="predicted"/>
<dbReference type="InterPro" id="IPR026444">
    <property type="entry name" value="Secre_tail"/>
</dbReference>
<evidence type="ECO:0000256" key="1">
    <source>
        <dbReference type="SAM" id="SignalP"/>
    </source>
</evidence>
<sequence>MLKRSWLLFLLLPALAMAQGQGVTWDAQVRVDDALGTGPHQAIHPYTIIDDSLRVYTVWEDDRDGNGRHAIYFARSADLAASYSRPNLVVCSDSLYDNIYPWMVKGSSGTIYLVWQVKYPDTRWRVYLSKSTDGGNTFSQPDTIAGPLIENNKNDANNFGPLPRIAVDPGDSILYLVWTESTGALATKVRCSRSLSRDVNFTGMVRVNVDSLKAAKHPAIVCDAGGKVLVAYEQSDGGNTNDPQCDIFFNQSNDYGLSFGAADLMINDNGDVSRMQNPTIDRINSKTMVIWEDTRMPPAANNQSPQLFFSQKSDTASNFIPNIRVSDSLTGNYNFRPRMAMDKVTGNMIVVWNSNRTTDTTHFEMRLCAYNDSLNKFNPSVSMFNTYTGNSGANFGNIFYPPAVAITNIDSVANYFLVWRDLSEDTLGNIYSVHGLVVTSRVDLDIFPDALDAHGDSLDFGILPAGPAWVSRGFRLANTGSGINPDSLDGPSTAVIDSLTANGITLHNVDNPSLTLTAGFIEYPEVFPDLSIGQTLDVSVTLYVPEGTPAGRYVGYAKLRAVGNDLTVDSDSIRIVVQGPTAPADLENLKVFPNPFKYWLGHRTVSFEGLTPAATLKIYDIKGRLLATIEESNGDGLATWAPEAASGVYLWSVTNPLGQKKTGKIAILR</sequence>
<dbReference type="NCBIfam" id="TIGR04183">
    <property type="entry name" value="Por_Secre_tail"/>
    <property type="match status" value="1"/>
</dbReference>
<dbReference type="AlphaFoldDB" id="A0A1F5RCR0"/>
<dbReference type="InterPro" id="IPR036278">
    <property type="entry name" value="Sialidase_sf"/>
</dbReference>
<evidence type="ECO:0008006" key="4">
    <source>
        <dbReference type="Google" id="ProtNLM"/>
    </source>
</evidence>
<comment type="caution">
    <text evidence="2">The sequence shown here is derived from an EMBL/GenBank/DDBJ whole genome shotgun (WGS) entry which is preliminary data.</text>
</comment>
<dbReference type="EMBL" id="MFFM01000034">
    <property type="protein sequence ID" value="OGF12202.1"/>
    <property type="molecule type" value="Genomic_DNA"/>
</dbReference>
<feature type="chain" id="PRO_5009520682" description="Secretion system C-terminal sorting domain-containing protein" evidence="1">
    <location>
        <begin position="19"/>
        <end position="669"/>
    </location>
</feature>
<feature type="signal peptide" evidence="1">
    <location>
        <begin position="1"/>
        <end position="18"/>
    </location>
</feature>
<dbReference type="Gene3D" id="2.120.10.10">
    <property type="match status" value="1"/>
</dbReference>
<protein>
    <recommendedName>
        <fullName evidence="4">Secretion system C-terminal sorting domain-containing protein</fullName>
    </recommendedName>
</protein>
<dbReference type="CDD" id="cd15482">
    <property type="entry name" value="Sialidase_non-viral"/>
    <property type="match status" value="1"/>
</dbReference>
<reference evidence="2 3" key="1">
    <citation type="journal article" date="2016" name="Nat. Commun.">
        <title>Thousands of microbial genomes shed light on interconnected biogeochemical processes in an aquifer system.</title>
        <authorList>
            <person name="Anantharaman K."/>
            <person name="Brown C.T."/>
            <person name="Hug L.A."/>
            <person name="Sharon I."/>
            <person name="Castelle C.J."/>
            <person name="Probst A.J."/>
            <person name="Thomas B.C."/>
            <person name="Singh A."/>
            <person name="Wilkins M.J."/>
            <person name="Karaoz U."/>
            <person name="Brodie E.L."/>
            <person name="Williams K.H."/>
            <person name="Hubbard S.S."/>
            <person name="Banfield J.F."/>
        </authorList>
    </citation>
    <scope>NUCLEOTIDE SEQUENCE [LARGE SCALE GENOMIC DNA]</scope>
</reference>
<gene>
    <name evidence="2" type="ORF">A2024_04240</name>
</gene>
<organism evidence="2 3">
    <name type="scientific">Candidatus Edwardsbacteria bacterium GWF2_54_11</name>
    <dbReference type="NCBI Taxonomy" id="1817851"/>
    <lineage>
        <taxon>Bacteria</taxon>
        <taxon>Candidatus Edwardsiibacteriota</taxon>
    </lineage>
</organism>
<keyword evidence="1" id="KW-0732">Signal</keyword>
<dbReference type="Proteomes" id="UP000177230">
    <property type="component" value="Unassembled WGS sequence"/>
</dbReference>
<name>A0A1F5RCR0_9BACT</name>
<evidence type="ECO:0000313" key="2">
    <source>
        <dbReference type="EMBL" id="OGF12202.1"/>
    </source>
</evidence>
<accession>A0A1F5RCR0</accession>